<dbReference type="OrthoDB" id="9797743at2"/>
<dbReference type="CDD" id="cd07505">
    <property type="entry name" value="HAD_BPGM-like"/>
    <property type="match status" value="1"/>
</dbReference>
<comment type="caution">
    <text evidence="1">The sequence shown here is derived from an EMBL/GenBank/DDBJ whole genome shotgun (WGS) entry which is preliminary data.</text>
</comment>
<dbReference type="InterPro" id="IPR036412">
    <property type="entry name" value="HAD-like_sf"/>
</dbReference>
<reference evidence="1 2" key="2">
    <citation type="submission" date="2019-08" db="EMBL/GenBank/DDBJ databases">
        <title>Jejuicoccus antrihumi gen. nov., sp. nov., a new member of the family Dermacoccaceae isolated from a cave.</title>
        <authorList>
            <person name="Schumann P."/>
            <person name="Kim I.S."/>
        </authorList>
    </citation>
    <scope>NUCLEOTIDE SEQUENCE [LARGE SCALE GENOMIC DNA]</scope>
    <source>
        <strain evidence="1 2">C5-26</strain>
    </source>
</reference>
<proteinExistence type="predicted"/>
<evidence type="ECO:0000313" key="1">
    <source>
        <dbReference type="EMBL" id="TWP33220.1"/>
    </source>
</evidence>
<organism evidence="1 2">
    <name type="scientific">Leekyejoonella antrihumi</name>
    <dbReference type="NCBI Taxonomy" id="1660198"/>
    <lineage>
        <taxon>Bacteria</taxon>
        <taxon>Bacillati</taxon>
        <taxon>Actinomycetota</taxon>
        <taxon>Actinomycetes</taxon>
        <taxon>Micrococcales</taxon>
        <taxon>Dermacoccaceae</taxon>
        <taxon>Leekyejoonella</taxon>
    </lineage>
</organism>
<dbReference type="SUPFAM" id="SSF56784">
    <property type="entry name" value="HAD-like"/>
    <property type="match status" value="1"/>
</dbReference>
<reference evidence="1 2" key="1">
    <citation type="submission" date="2019-05" db="EMBL/GenBank/DDBJ databases">
        <authorList>
            <person name="Lee S.D."/>
        </authorList>
    </citation>
    <scope>NUCLEOTIDE SEQUENCE [LARGE SCALE GENOMIC DNA]</scope>
    <source>
        <strain evidence="1 2">C5-26</strain>
    </source>
</reference>
<dbReference type="AlphaFoldDB" id="A0A563DSK0"/>
<dbReference type="PANTHER" id="PTHR18901">
    <property type="entry name" value="2-DEOXYGLUCOSE-6-PHOSPHATE PHOSPHATASE 2"/>
    <property type="match status" value="1"/>
</dbReference>
<dbReference type="NCBIfam" id="TIGR01509">
    <property type="entry name" value="HAD-SF-IA-v3"/>
    <property type="match status" value="1"/>
</dbReference>
<dbReference type="PANTHER" id="PTHR18901:SF38">
    <property type="entry name" value="PSEUDOURIDINE-5'-PHOSPHATASE"/>
    <property type="match status" value="1"/>
</dbReference>
<keyword evidence="2" id="KW-1185">Reference proteome</keyword>
<protein>
    <submittedName>
        <fullName evidence="1">HAD family phosphatase</fullName>
    </submittedName>
</protein>
<accession>A0A563DSK0</accession>
<dbReference type="InterPro" id="IPR023198">
    <property type="entry name" value="PGP-like_dom2"/>
</dbReference>
<dbReference type="Gene3D" id="3.40.50.1000">
    <property type="entry name" value="HAD superfamily/HAD-like"/>
    <property type="match status" value="1"/>
</dbReference>
<sequence>MDGTLVDTEPYWIREEHELVESFGGKWSDELALKCVGNTLTASAEVIRENSAVTMTVEEIVDRLLTGVSRSMREHVPWRPGARELLQSCVAAGMPNALVTMSYDSFASVMIDTLPEQTFAAVVTGDIVRQGKPHPEPYLTAAEALGVQPQDCVAVEDSVPGVHSARAAGVPTIAVPHVVELPQLSGVVQIDSLVGLTAADLGALALQAIATTGGGRP</sequence>
<dbReference type="InterPro" id="IPR006439">
    <property type="entry name" value="HAD-SF_hydro_IA"/>
</dbReference>
<dbReference type="Gene3D" id="1.10.150.240">
    <property type="entry name" value="Putative phosphatase, domain 2"/>
    <property type="match status" value="1"/>
</dbReference>
<name>A0A563DSK0_9MICO</name>
<dbReference type="Proteomes" id="UP000320244">
    <property type="component" value="Unassembled WGS sequence"/>
</dbReference>
<dbReference type="InterPro" id="IPR041492">
    <property type="entry name" value="HAD_2"/>
</dbReference>
<evidence type="ECO:0000313" key="2">
    <source>
        <dbReference type="Proteomes" id="UP000320244"/>
    </source>
</evidence>
<dbReference type="EMBL" id="VCQV01000046">
    <property type="protein sequence ID" value="TWP33220.1"/>
    <property type="molecule type" value="Genomic_DNA"/>
</dbReference>
<dbReference type="InterPro" id="IPR023214">
    <property type="entry name" value="HAD_sf"/>
</dbReference>
<gene>
    <name evidence="1" type="ORF">FGL98_21985</name>
</gene>
<dbReference type="Pfam" id="PF13419">
    <property type="entry name" value="HAD_2"/>
    <property type="match status" value="1"/>
</dbReference>